<feature type="chain" id="PRO_5034585773" description="EF-hand domain-containing protein" evidence="3">
    <location>
        <begin position="23"/>
        <end position="403"/>
    </location>
</feature>
<feature type="signal peptide" evidence="3">
    <location>
        <begin position="1"/>
        <end position="22"/>
    </location>
</feature>
<dbReference type="GO" id="GO:0005509">
    <property type="term" value="F:calcium ion binding"/>
    <property type="evidence" value="ECO:0007669"/>
    <property type="project" value="InterPro"/>
</dbReference>
<dbReference type="AlphaFoldDB" id="A0A8H6FI65"/>
<dbReference type="PROSITE" id="PS00018">
    <property type="entry name" value="EF_HAND_1"/>
    <property type="match status" value="1"/>
</dbReference>
<dbReference type="SUPFAM" id="SSF47473">
    <property type="entry name" value="EF-hand"/>
    <property type="match status" value="1"/>
</dbReference>
<name>A0A8H6FI65_9LECA</name>
<keyword evidence="6" id="KW-1185">Reference proteome</keyword>
<keyword evidence="1 3" id="KW-0732">Signal</keyword>
<keyword evidence="2" id="KW-0106">Calcium</keyword>
<gene>
    <name evidence="5" type="ORF">HO133_007099</name>
</gene>
<dbReference type="PROSITE" id="PS50222">
    <property type="entry name" value="EF_HAND_2"/>
    <property type="match status" value="1"/>
</dbReference>
<dbReference type="PANTHER" id="PTHR19237:SF20">
    <property type="entry name" value="NUCLEOBINDIN 1"/>
    <property type="match status" value="1"/>
</dbReference>
<evidence type="ECO:0000313" key="6">
    <source>
        <dbReference type="Proteomes" id="UP000593566"/>
    </source>
</evidence>
<proteinExistence type="predicted"/>
<dbReference type="PANTHER" id="PTHR19237">
    <property type="entry name" value="NUCLEOBINDIN"/>
    <property type="match status" value="1"/>
</dbReference>
<dbReference type="RefSeq" id="XP_037156627.1">
    <property type="nucleotide sequence ID" value="XM_037297992.1"/>
</dbReference>
<dbReference type="InterPro" id="IPR040250">
    <property type="entry name" value="Nucleobindin"/>
</dbReference>
<dbReference type="EMBL" id="JACCJB010000003">
    <property type="protein sequence ID" value="KAF6228985.1"/>
    <property type="molecule type" value="Genomic_DNA"/>
</dbReference>
<dbReference type="InterPro" id="IPR018247">
    <property type="entry name" value="EF_Hand_1_Ca_BS"/>
</dbReference>
<protein>
    <recommendedName>
        <fullName evidence="4">EF-hand domain-containing protein</fullName>
    </recommendedName>
</protein>
<sequence length="403" mass="44666">MHSHLATSISLALLTLLPTALSHGHQVPISDDADWATRHMAEEHHIANLDPSAFFTLHDYDSSGQWSPDEIRRTYGLDDESAKDVPQEKKTSVVQEVIGMFDEDGDGVISREEWMDGWVKNGKRLPDFGTGPGHHGDDEYEYEIHHFEKFHDENTREEDLTHPEDIAHFRKHDEMDAQAEYQEQMDRMPIVEQNIPQKFRRMHLSWTLRLSTVSIILASFCILSSATPTSFTITKDGANHEISAKAVPGPLRNLPALPQTQSISNRGLSYGSWGNGWTSRSNTYSALLPVLPAAAKLSLFYTKLHLLSSSFPPTLSATTPAILDGIPGQMVRFQYGGLELSFFSRTTLIPWSFVATVAARLRQSTASGFTGLHGTVFEHKAAGLVVFVTLVAAGVPVPGVLPR</sequence>
<accession>A0A8H6FI65</accession>
<dbReference type="GO" id="GO:0005793">
    <property type="term" value="C:endoplasmic reticulum-Golgi intermediate compartment"/>
    <property type="evidence" value="ECO:0007669"/>
    <property type="project" value="TreeGrafter"/>
</dbReference>
<comment type="caution">
    <text evidence="5">The sequence shown here is derived from an EMBL/GenBank/DDBJ whole genome shotgun (WGS) entry which is preliminary data.</text>
</comment>
<reference evidence="5 6" key="1">
    <citation type="journal article" date="2020" name="Genomics">
        <title>Complete, high-quality genomes from long-read metagenomic sequencing of two wolf lichen thalli reveals enigmatic genome architecture.</title>
        <authorList>
            <person name="McKenzie S.K."/>
            <person name="Walston R.F."/>
            <person name="Allen J.L."/>
        </authorList>
    </citation>
    <scope>NUCLEOTIDE SEQUENCE [LARGE SCALE GENOMIC DNA]</scope>
    <source>
        <strain evidence="5">WasteWater1</strain>
    </source>
</reference>
<dbReference type="Gene3D" id="1.10.238.10">
    <property type="entry name" value="EF-hand"/>
    <property type="match status" value="1"/>
</dbReference>
<dbReference type="InterPro" id="IPR011992">
    <property type="entry name" value="EF-hand-dom_pair"/>
</dbReference>
<feature type="domain" description="EF-hand" evidence="4">
    <location>
        <begin position="89"/>
        <end position="124"/>
    </location>
</feature>
<dbReference type="Proteomes" id="UP000593566">
    <property type="component" value="Unassembled WGS sequence"/>
</dbReference>
<organism evidence="5 6">
    <name type="scientific">Letharia lupina</name>
    <dbReference type="NCBI Taxonomy" id="560253"/>
    <lineage>
        <taxon>Eukaryota</taxon>
        <taxon>Fungi</taxon>
        <taxon>Dikarya</taxon>
        <taxon>Ascomycota</taxon>
        <taxon>Pezizomycotina</taxon>
        <taxon>Lecanoromycetes</taxon>
        <taxon>OSLEUM clade</taxon>
        <taxon>Lecanoromycetidae</taxon>
        <taxon>Lecanorales</taxon>
        <taxon>Lecanorineae</taxon>
        <taxon>Parmeliaceae</taxon>
        <taxon>Letharia</taxon>
    </lineage>
</organism>
<evidence type="ECO:0000256" key="3">
    <source>
        <dbReference type="SAM" id="SignalP"/>
    </source>
</evidence>
<dbReference type="GeneID" id="59335499"/>
<evidence type="ECO:0000313" key="5">
    <source>
        <dbReference type="EMBL" id="KAF6228985.1"/>
    </source>
</evidence>
<evidence type="ECO:0000256" key="2">
    <source>
        <dbReference type="ARBA" id="ARBA00022837"/>
    </source>
</evidence>
<evidence type="ECO:0000259" key="4">
    <source>
        <dbReference type="PROSITE" id="PS50222"/>
    </source>
</evidence>
<evidence type="ECO:0000256" key="1">
    <source>
        <dbReference type="ARBA" id="ARBA00022729"/>
    </source>
</evidence>
<dbReference type="InterPro" id="IPR002048">
    <property type="entry name" value="EF_hand_dom"/>
</dbReference>